<dbReference type="CDD" id="cd04301">
    <property type="entry name" value="NAT_SF"/>
    <property type="match status" value="1"/>
</dbReference>
<feature type="domain" description="N-acetyltransferase" evidence="1">
    <location>
        <begin position="55"/>
        <end position="146"/>
    </location>
</feature>
<evidence type="ECO:0000259" key="1">
    <source>
        <dbReference type="Pfam" id="PF00583"/>
    </source>
</evidence>
<dbReference type="Gene3D" id="3.40.630.30">
    <property type="match status" value="1"/>
</dbReference>
<dbReference type="Pfam" id="PF00583">
    <property type="entry name" value="Acetyltransf_1"/>
    <property type="match status" value="1"/>
</dbReference>
<name>A0A6M0H5B0_9CLOT</name>
<proteinExistence type="predicted"/>
<dbReference type="Proteomes" id="UP000481872">
    <property type="component" value="Unassembled WGS sequence"/>
</dbReference>
<gene>
    <name evidence="2" type="ORF">G3M99_10390</name>
</gene>
<dbReference type="RefSeq" id="WP_199870112.1">
    <property type="nucleotide sequence ID" value="NZ_JAAGPU010000018.1"/>
</dbReference>
<comment type="caution">
    <text evidence="2">The sequence shown here is derived from an EMBL/GenBank/DDBJ whole genome shotgun (WGS) entry which is preliminary data.</text>
</comment>
<dbReference type="EMBL" id="JAAGPU010000018">
    <property type="protein sequence ID" value="NEU05253.1"/>
    <property type="molecule type" value="Genomic_DNA"/>
</dbReference>
<accession>A0A6M0H5B0</accession>
<evidence type="ECO:0000313" key="2">
    <source>
        <dbReference type="EMBL" id="NEU05253.1"/>
    </source>
</evidence>
<sequence length="179" mass="21138">MNVTIKLADKNDFFIIKNFIPLFRQYVAKVYNELPNKYGVFSYDNCRTLQELCDKRESWTKKPNELFPFIIYAFDRPVGYALVSKVKPNSFEKSDYFINALFVVEPVRRKGVGYAAVKNIFDMFNGKWELHTSPAESNIPTQNFWRNLLKDYTNNKYTEFINKTTDGDEKIIFRFSNNS</sequence>
<dbReference type="AlphaFoldDB" id="A0A6M0H5B0"/>
<keyword evidence="2" id="KW-0808">Transferase</keyword>
<organism evidence="2 3">
    <name type="scientific">Clostridium senegalense</name>
    <dbReference type="NCBI Taxonomy" id="1465809"/>
    <lineage>
        <taxon>Bacteria</taxon>
        <taxon>Bacillati</taxon>
        <taxon>Bacillota</taxon>
        <taxon>Clostridia</taxon>
        <taxon>Eubacteriales</taxon>
        <taxon>Clostridiaceae</taxon>
        <taxon>Clostridium</taxon>
    </lineage>
</organism>
<keyword evidence="3" id="KW-1185">Reference proteome</keyword>
<evidence type="ECO:0000313" key="3">
    <source>
        <dbReference type="Proteomes" id="UP000481872"/>
    </source>
</evidence>
<dbReference type="InterPro" id="IPR000182">
    <property type="entry name" value="GNAT_dom"/>
</dbReference>
<reference evidence="2 3" key="1">
    <citation type="submission" date="2020-02" db="EMBL/GenBank/DDBJ databases">
        <title>Genome assembly of a novel Clostridium senegalense strain.</title>
        <authorList>
            <person name="Gupta T.B."/>
            <person name="Jauregui R."/>
            <person name="Maclean P."/>
            <person name="Nawarathana A."/>
            <person name="Brightwell G."/>
        </authorList>
    </citation>
    <scope>NUCLEOTIDE SEQUENCE [LARGE SCALE GENOMIC DNA]</scope>
    <source>
        <strain evidence="2 3">AGRFS4</strain>
    </source>
</reference>
<dbReference type="GO" id="GO:0016747">
    <property type="term" value="F:acyltransferase activity, transferring groups other than amino-acyl groups"/>
    <property type="evidence" value="ECO:0007669"/>
    <property type="project" value="InterPro"/>
</dbReference>
<dbReference type="SUPFAM" id="SSF55729">
    <property type="entry name" value="Acyl-CoA N-acyltransferases (Nat)"/>
    <property type="match status" value="1"/>
</dbReference>
<protein>
    <submittedName>
        <fullName evidence="2">GNAT family N-acetyltransferase</fullName>
    </submittedName>
</protein>
<dbReference type="InterPro" id="IPR016181">
    <property type="entry name" value="Acyl_CoA_acyltransferase"/>
</dbReference>